<evidence type="ECO:0008006" key="2">
    <source>
        <dbReference type="Google" id="ProtNLM"/>
    </source>
</evidence>
<evidence type="ECO:0000313" key="1">
    <source>
        <dbReference type="EMBL" id="ABJ04976.1"/>
    </source>
</evidence>
<dbReference type="KEGG" id="rpe:RPE_1020"/>
<gene>
    <name evidence="1" type="ordered locus">RPE_1020</name>
</gene>
<name>Q07SV8_RHOP5</name>
<dbReference type="AlphaFoldDB" id="Q07SV8"/>
<accession>Q07SV8</accession>
<protein>
    <recommendedName>
        <fullName evidence="2">HEPN domain-containing protein</fullName>
    </recommendedName>
</protein>
<proteinExistence type="predicted"/>
<dbReference type="OrthoDB" id="7888975at2"/>
<dbReference type="HOGENOM" id="CLU_050205_0_0_5"/>
<dbReference type="EMBL" id="CP000463">
    <property type="protein sequence ID" value="ABJ04976.1"/>
    <property type="molecule type" value="Genomic_DNA"/>
</dbReference>
<organism evidence="1">
    <name type="scientific">Rhodopseudomonas palustris (strain BisA53)</name>
    <dbReference type="NCBI Taxonomy" id="316055"/>
    <lineage>
        <taxon>Bacteria</taxon>
        <taxon>Pseudomonadati</taxon>
        <taxon>Pseudomonadota</taxon>
        <taxon>Alphaproteobacteria</taxon>
        <taxon>Hyphomicrobiales</taxon>
        <taxon>Nitrobacteraceae</taxon>
        <taxon>Rhodopseudomonas</taxon>
    </lineage>
</organism>
<dbReference type="eggNOG" id="ENOG50304GB">
    <property type="taxonomic scope" value="Bacteria"/>
</dbReference>
<sequence length="408" mass="44970">MSEDPFFGLSGDSTWNACIGPQGDELHYVEGYLEAAIELANAVIEKNMLAKRDTLVLPILYNARHAIELVLKFVTAQLFDCGIIAEKHPANHDIKGHFDHLVAANVPDETIRDGLKTLERFVVSLDRIDDDGQELRYHVNRDGETSLKGESLANIAVIRGSLDELSSAVTGLMNRTIDLIQERKAGAYTPRCSRADLRAIAGMMPPLAEWGGESFTAAKGAVKERFALSNTQFSRAIDAIKANRELNGMIGGETELPCLLDEEVMLVVEQWRILHPKREEKQPEIVQGKDFKFADMIKNIKKSRECVAALSETITSHEAADLEALFYLGRGDFFPEQFEARAATYLGSLVDDSEVRARTAQLLEKTNLLACLERGARRAGRLSLAEKLGTAPAESNPVQDGDCSKVGE</sequence>
<reference evidence="1" key="1">
    <citation type="submission" date="2006-09" db="EMBL/GenBank/DDBJ databases">
        <title>Complete sequence of Rhodopseudomonas palustris BisA53.</title>
        <authorList>
            <consortium name="US DOE Joint Genome Institute"/>
            <person name="Copeland A."/>
            <person name="Lucas S."/>
            <person name="Lapidus A."/>
            <person name="Barry K."/>
            <person name="Detter J.C."/>
            <person name="Glavina del Rio T."/>
            <person name="Hammon N."/>
            <person name="Israni S."/>
            <person name="Dalin E."/>
            <person name="Tice H."/>
            <person name="Pitluck S."/>
            <person name="Chain P."/>
            <person name="Malfatti S."/>
            <person name="Shin M."/>
            <person name="Vergez L."/>
            <person name="Schmutz J."/>
            <person name="Larimer F."/>
            <person name="Land M."/>
            <person name="Hauser L."/>
            <person name="Pelletier D.A."/>
            <person name="Kyrpides N."/>
            <person name="Kim E."/>
            <person name="Harwood C.S."/>
            <person name="Oda Y."/>
            <person name="Richardson P."/>
        </authorList>
    </citation>
    <scope>NUCLEOTIDE SEQUENCE [LARGE SCALE GENOMIC DNA]</scope>
    <source>
        <strain evidence="1">BisA53</strain>
    </source>
</reference>
<dbReference type="STRING" id="316055.RPE_1020"/>